<organism evidence="6 7">
    <name type="scientific">Candidatus Borkfalkia avistercoris</name>
    <dbReference type="NCBI Taxonomy" id="2838504"/>
    <lineage>
        <taxon>Bacteria</taxon>
        <taxon>Bacillati</taxon>
        <taxon>Bacillota</taxon>
        <taxon>Clostridia</taxon>
        <taxon>Christensenellales</taxon>
        <taxon>Christensenellaceae</taxon>
        <taxon>Candidatus Borkfalkia</taxon>
    </lineage>
</organism>
<accession>A0A9D2IDK5</accession>
<proteinExistence type="inferred from homology"/>
<protein>
    <recommendedName>
        <fullName evidence="3">Nuclease SbcCD subunit C</fullName>
    </recommendedName>
</protein>
<dbReference type="AlphaFoldDB" id="A0A9D2IDK5"/>
<sequence>MKPKRLEFCGINSFSEKAIIDFDKLLSGGLFGIFGDTGSGKTTILDSMIFALYGKIDRTRGGNANEIINYNCDKAYVVFDFACEWDGKHRVFRVHREIKRKNSQQNLELCEIDGDKMRGLSEGVKKTNEMILDIVGLSFEDFKKCIALPQGEFAQFVKADRGERLRLISRLFDLESYGDKLNGVLKARYDEAKLRLAEKDGRLAEYAQYTQDELKKQEEEYAVLSARKQELDGAYAREEAAFERLKNEYDRAKKLARLESALREAGGRAASFDRKRAALKKLPGASAACEASGKAAKLAEEAEKCAAAKALAEKNKAESEARLRAEEEAYAAAKYEDSVAEIKAKRTFLKTLEGDLKELTLQKTARDELAKEYKRVSSEKAQAEKTLAATEKAIGRLTEPGGEAAENLETFLRGNFESALLRGEYEESEKYFSGALGRLREKFPPQGELYFAAEKELSEQAQKYRDLCEREKSSDAFALLEKFKKMQEERGARQKERHDLEIEREKLSAKLAETNAALARILEDGAKAKERIDSITNKMTEAFGDDFSGDPALYARRLEKEEAGLLLEQGKRLAEQKALQQKIGEIALAIARAEEKTVSLLRSKEEALGELSARLTESGLADVKEAAELLRAYPNADILRGEIEQYENEVREIEAGIRALKTDGAPAPVSEEDFAKKAEEFAALREQRERAGKECAVFKNEIERFTERLGQKKQIEQERAECKKGFDLVEKMRKLFYGNAFMEFVAGEYLSDISAAATETLLRLTNGRYFIRYEQGFFVGDNFNAGELRSVNTLSGGETFLVSLSLALALSAAIYAKSLRPIEFFFLDEGFGTLDEKLIDTVMDSLEKLKNTHFSIGLISHVEELKHRIDNKITVISAPEAGGSSKIKISC</sequence>
<evidence type="ECO:0000259" key="5">
    <source>
        <dbReference type="Pfam" id="PF02463"/>
    </source>
</evidence>
<dbReference type="InterPro" id="IPR027417">
    <property type="entry name" value="P-loop_NTPase"/>
</dbReference>
<evidence type="ECO:0000313" key="7">
    <source>
        <dbReference type="Proteomes" id="UP000824132"/>
    </source>
</evidence>
<dbReference type="InterPro" id="IPR003395">
    <property type="entry name" value="RecF/RecN/SMC_N"/>
</dbReference>
<comment type="subunit">
    <text evidence="2">Heterodimer of SbcC and SbcD.</text>
</comment>
<evidence type="ECO:0000313" key="6">
    <source>
        <dbReference type="EMBL" id="HIZ03721.1"/>
    </source>
</evidence>
<dbReference type="PANTHER" id="PTHR32114">
    <property type="entry name" value="ABC TRANSPORTER ABCH.3"/>
    <property type="match status" value="1"/>
</dbReference>
<evidence type="ECO:0000256" key="1">
    <source>
        <dbReference type="ARBA" id="ARBA00006930"/>
    </source>
</evidence>
<comment type="similarity">
    <text evidence="1">Belongs to the SMC family. SbcC subfamily.</text>
</comment>
<dbReference type="Pfam" id="PF02463">
    <property type="entry name" value="SMC_N"/>
    <property type="match status" value="1"/>
</dbReference>
<gene>
    <name evidence="6" type="ORF">H9727_05490</name>
</gene>
<comment type="caution">
    <text evidence="6">The sequence shown here is derived from an EMBL/GenBank/DDBJ whole genome shotgun (WGS) entry which is preliminary data.</text>
</comment>
<dbReference type="Gene3D" id="3.40.50.300">
    <property type="entry name" value="P-loop containing nucleotide triphosphate hydrolases"/>
    <property type="match status" value="2"/>
</dbReference>
<feature type="coiled-coil region" evidence="4">
    <location>
        <begin position="366"/>
        <end position="393"/>
    </location>
</feature>
<dbReference type="Proteomes" id="UP000824132">
    <property type="component" value="Unassembled WGS sequence"/>
</dbReference>
<dbReference type="SUPFAM" id="SSF52540">
    <property type="entry name" value="P-loop containing nucleoside triphosphate hydrolases"/>
    <property type="match status" value="1"/>
</dbReference>
<evidence type="ECO:0000256" key="4">
    <source>
        <dbReference type="SAM" id="Coils"/>
    </source>
</evidence>
<feature type="coiled-coil region" evidence="4">
    <location>
        <begin position="497"/>
        <end position="524"/>
    </location>
</feature>
<name>A0A9D2IDK5_9FIRM</name>
<reference evidence="6" key="1">
    <citation type="journal article" date="2021" name="PeerJ">
        <title>Extensive microbial diversity within the chicken gut microbiome revealed by metagenomics and culture.</title>
        <authorList>
            <person name="Gilroy R."/>
            <person name="Ravi A."/>
            <person name="Getino M."/>
            <person name="Pursley I."/>
            <person name="Horton D.L."/>
            <person name="Alikhan N.F."/>
            <person name="Baker D."/>
            <person name="Gharbi K."/>
            <person name="Hall N."/>
            <person name="Watson M."/>
            <person name="Adriaenssens E.M."/>
            <person name="Foster-Nyarko E."/>
            <person name="Jarju S."/>
            <person name="Secka A."/>
            <person name="Antonio M."/>
            <person name="Oren A."/>
            <person name="Chaudhuri R.R."/>
            <person name="La Ragione R."/>
            <person name="Hildebrand F."/>
            <person name="Pallen M.J."/>
        </authorList>
    </citation>
    <scope>NUCLEOTIDE SEQUENCE</scope>
    <source>
        <strain evidence="6">CHK187-5294</strain>
    </source>
</reference>
<feature type="coiled-coil region" evidence="4">
    <location>
        <begin position="295"/>
        <end position="336"/>
    </location>
</feature>
<evidence type="ECO:0000256" key="2">
    <source>
        <dbReference type="ARBA" id="ARBA00011322"/>
    </source>
</evidence>
<feature type="domain" description="RecF/RecN/SMC N-terminal" evidence="5">
    <location>
        <begin position="4"/>
        <end position="876"/>
    </location>
</feature>
<evidence type="ECO:0000256" key="3">
    <source>
        <dbReference type="ARBA" id="ARBA00013368"/>
    </source>
</evidence>
<feature type="coiled-coil region" evidence="4">
    <location>
        <begin position="207"/>
        <end position="255"/>
    </location>
</feature>
<keyword evidence="4" id="KW-0175">Coiled coil</keyword>
<dbReference type="PANTHER" id="PTHR32114:SF2">
    <property type="entry name" value="ABC TRANSPORTER ABCH.3"/>
    <property type="match status" value="1"/>
</dbReference>
<feature type="coiled-coil region" evidence="4">
    <location>
        <begin position="636"/>
        <end position="663"/>
    </location>
</feature>
<reference evidence="6" key="2">
    <citation type="submission" date="2021-04" db="EMBL/GenBank/DDBJ databases">
        <authorList>
            <person name="Gilroy R."/>
        </authorList>
    </citation>
    <scope>NUCLEOTIDE SEQUENCE</scope>
    <source>
        <strain evidence="6">CHK187-5294</strain>
    </source>
</reference>
<dbReference type="EMBL" id="DXCL01000028">
    <property type="protein sequence ID" value="HIZ03721.1"/>
    <property type="molecule type" value="Genomic_DNA"/>
</dbReference>